<accession>A0A2U3EEH8</accession>
<comment type="caution">
    <text evidence="2">The sequence shown here is derived from an EMBL/GenBank/DDBJ whole genome shotgun (WGS) entry which is preliminary data.</text>
</comment>
<feature type="region of interest" description="Disordered" evidence="1">
    <location>
        <begin position="314"/>
        <end position="591"/>
    </location>
</feature>
<feature type="compositionally biased region" description="Low complexity" evidence="1">
    <location>
        <begin position="427"/>
        <end position="438"/>
    </location>
</feature>
<feature type="compositionally biased region" description="Polar residues" evidence="1">
    <location>
        <begin position="574"/>
        <end position="584"/>
    </location>
</feature>
<name>A0A2U3EEH8_PURLI</name>
<gene>
    <name evidence="2" type="ORF">PCL_09933</name>
</gene>
<reference evidence="2 3" key="1">
    <citation type="journal article" date="2016" name="Front. Microbiol.">
        <title>Genome and transcriptome sequences reveal the specific parasitism of the nematophagous Purpureocillium lilacinum 36-1.</title>
        <authorList>
            <person name="Xie J."/>
            <person name="Li S."/>
            <person name="Mo C."/>
            <person name="Xiao X."/>
            <person name="Peng D."/>
            <person name="Wang G."/>
            <person name="Xiao Y."/>
        </authorList>
    </citation>
    <scope>NUCLEOTIDE SEQUENCE [LARGE SCALE GENOMIC DNA]</scope>
    <source>
        <strain evidence="2 3">36-1</strain>
    </source>
</reference>
<sequence length="644" mass="72021">MATPTNWPDDAVRQLHQLERNNGELVARLMRIQGETDQITDIEIQEAFSKLRDTIVSWIQAVHRHLRETQHGWHPKDVLLRQVRLDPSMGRPEYIKWLVDYNSTTSVVVVLSKVIWRHLDENIFQTKDHSKHQMWLPIGMPENLPPTFEELFNSLKAAEDGEVAANRWRSTTLTGLIRTKSAQVFRSQQTEKAFNGISRSLRGHLGITNVADTLAEYLPRLQQDIVEFAADLYQRISCSRHQYFLEAPDVKRGQRLRESDLPTWHLKNTRAWIDVSSEDDAHGVVCLLFPGIRRRSTSTGKGLQVVKPLILVYDESSPDPPSDSEGVPGVPEDEPSGPEETTSEATSTSETSDGEVDPRDGRGSQPDAANEYARASPQDQRSNRMPEQGRAGQSLPAAPKSSATDPGMSSGAASSKPSRQKGRRHSGSAPSRSSSYSGFMEPLKRKLGNTGSRPMWSGSRRLSKDSDADQRAFTASPPPASPTQTRSRVRRSEAQSLSSDDSSRGAREPTPPNESRSRRWRDEGGRRDPERTPRGTTENLLPRERSESFSTRPPMELTSGEVSSSHTRGRSGNAARSQVRSSTHPADPGRYNLPEGVYHVPRAIVEELLYLGYEFPLLVSDPRSFVVSHEIVADGLRVSRYIYE</sequence>
<evidence type="ECO:0000313" key="3">
    <source>
        <dbReference type="Proteomes" id="UP000245956"/>
    </source>
</evidence>
<proteinExistence type="predicted"/>
<protein>
    <submittedName>
        <fullName evidence="2">Uncharacterized protein</fullName>
    </submittedName>
</protein>
<evidence type="ECO:0000313" key="2">
    <source>
        <dbReference type="EMBL" id="PWI72918.1"/>
    </source>
</evidence>
<dbReference type="Proteomes" id="UP000245956">
    <property type="component" value="Unassembled WGS sequence"/>
</dbReference>
<organism evidence="2 3">
    <name type="scientific">Purpureocillium lilacinum</name>
    <name type="common">Paecilomyces lilacinus</name>
    <dbReference type="NCBI Taxonomy" id="33203"/>
    <lineage>
        <taxon>Eukaryota</taxon>
        <taxon>Fungi</taxon>
        <taxon>Dikarya</taxon>
        <taxon>Ascomycota</taxon>
        <taxon>Pezizomycotina</taxon>
        <taxon>Sordariomycetes</taxon>
        <taxon>Hypocreomycetidae</taxon>
        <taxon>Hypocreales</taxon>
        <taxon>Ophiocordycipitaceae</taxon>
        <taxon>Purpureocillium</taxon>
    </lineage>
</organism>
<dbReference type="EMBL" id="LCWV01000005">
    <property type="protein sequence ID" value="PWI72918.1"/>
    <property type="molecule type" value="Genomic_DNA"/>
</dbReference>
<dbReference type="AlphaFoldDB" id="A0A2U3EEH8"/>
<feature type="compositionally biased region" description="Basic and acidic residues" evidence="1">
    <location>
        <begin position="515"/>
        <end position="533"/>
    </location>
</feature>
<evidence type="ECO:0000256" key="1">
    <source>
        <dbReference type="SAM" id="MobiDB-lite"/>
    </source>
</evidence>
<feature type="compositionally biased region" description="Low complexity" evidence="1">
    <location>
        <begin position="338"/>
        <end position="351"/>
    </location>
</feature>